<keyword evidence="1" id="KW-0812">Transmembrane</keyword>
<dbReference type="AlphaFoldDB" id="Q20YK9"/>
<accession>Q20YK9</accession>
<gene>
    <name evidence="2" type="ordered locus">RPC_4253</name>
</gene>
<name>Q20YK9_RHOPB</name>
<evidence type="ECO:0000313" key="2">
    <source>
        <dbReference type="EMBL" id="ABD89777.1"/>
    </source>
</evidence>
<reference evidence="2" key="1">
    <citation type="submission" date="2006-03" db="EMBL/GenBank/DDBJ databases">
        <title>Complete sequence of Rhodopseudomonas palustris BisB18.</title>
        <authorList>
            <consortium name="US DOE Joint Genome Institute"/>
            <person name="Copeland A."/>
            <person name="Lucas S."/>
            <person name="Lapidus A."/>
            <person name="Barry K."/>
            <person name="Detter J.C."/>
            <person name="Glavina del Rio T."/>
            <person name="Hammon N."/>
            <person name="Israni S."/>
            <person name="Dalin E."/>
            <person name="Tice H."/>
            <person name="Pitluck S."/>
            <person name="Chain P."/>
            <person name="Malfatti S."/>
            <person name="Shin M."/>
            <person name="Vergez L."/>
            <person name="Schmutz J."/>
            <person name="Larimer F."/>
            <person name="Land M."/>
            <person name="Hauser L."/>
            <person name="Pelletier D.A."/>
            <person name="Kyrpides N."/>
            <person name="Anderson I."/>
            <person name="Oda Y."/>
            <person name="Harwood C.S."/>
            <person name="Richardson P."/>
        </authorList>
    </citation>
    <scope>NUCLEOTIDE SEQUENCE [LARGE SCALE GENOMIC DNA]</scope>
    <source>
        <strain evidence="2">BisB18</strain>
    </source>
</reference>
<dbReference type="KEGG" id="rpc:RPC_4253"/>
<feature type="transmembrane region" description="Helical" evidence="1">
    <location>
        <begin position="85"/>
        <end position="109"/>
    </location>
</feature>
<protein>
    <recommendedName>
        <fullName evidence="3">Transmembrane protein</fullName>
    </recommendedName>
</protein>
<keyword evidence="1" id="KW-1133">Transmembrane helix</keyword>
<keyword evidence="1" id="KW-0472">Membrane</keyword>
<evidence type="ECO:0000256" key="1">
    <source>
        <dbReference type="SAM" id="Phobius"/>
    </source>
</evidence>
<dbReference type="RefSeq" id="WP_011474658.1">
    <property type="nucleotide sequence ID" value="NC_007925.1"/>
</dbReference>
<feature type="transmembrane region" description="Helical" evidence="1">
    <location>
        <begin position="32"/>
        <end position="54"/>
    </location>
</feature>
<feature type="transmembrane region" description="Helical" evidence="1">
    <location>
        <begin position="7"/>
        <end position="26"/>
    </location>
</feature>
<proteinExistence type="predicted"/>
<dbReference type="HOGENOM" id="CLU_1000690_0_0_5"/>
<sequence>MRNRAKPYFLVALPAVPYLFGVGLQVSGVTNIPLSVTIFEVAAFLAAAVVWAFWSDWHVTAFLTPNDASLLTGIRRWSGLPIGFCTIRTSLLAAFVVLFLSNAAIYGFVNLAEDRRSAAAVVKTGARLFARVGAFTREKRTAEISVINDGDVIARMGSRVGTAQGLYDRILSEREEDSLYQLALQKLPPIGPGIEIPVKGGRTVEFESNLTDAQFDTVLNGTSHYYVVTVIAFNDEQTPNGETNLASICNRFNKRIDVGLVCVGHNESRMRRTTPEER</sequence>
<dbReference type="EMBL" id="CP000301">
    <property type="protein sequence ID" value="ABD89777.1"/>
    <property type="molecule type" value="Genomic_DNA"/>
</dbReference>
<evidence type="ECO:0008006" key="3">
    <source>
        <dbReference type="Google" id="ProtNLM"/>
    </source>
</evidence>
<organism evidence="2">
    <name type="scientific">Rhodopseudomonas palustris (strain BisB18)</name>
    <dbReference type="NCBI Taxonomy" id="316056"/>
    <lineage>
        <taxon>Bacteria</taxon>
        <taxon>Pseudomonadati</taxon>
        <taxon>Pseudomonadota</taxon>
        <taxon>Alphaproteobacteria</taxon>
        <taxon>Hyphomicrobiales</taxon>
        <taxon>Nitrobacteraceae</taxon>
        <taxon>Rhodopseudomonas</taxon>
    </lineage>
</organism>